<evidence type="ECO:0000313" key="8">
    <source>
        <dbReference type="Proteomes" id="UP000067434"/>
    </source>
</evidence>
<dbReference type="AlphaFoldDB" id="A0A0F7CL53"/>
<dbReference type="GO" id="GO:0016887">
    <property type="term" value="F:ATP hydrolysis activity"/>
    <property type="evidence" value="ECO:0007669"/>
    <property type="project" value="InterPro"/>
</dbReference>
<evidence type="ECO:0000256" key="2">
    <source>
        <dbReference type="ARBA" id="ARBA00022705"/>
    </source>
</evidence>
<dbReference type="GO" id="GO:0006260">
    <property type="term" value="P:DNA replication"/>
    <property type="evidence" value="ECO:0007669"/>
    <property type="project" value="UniProtKB-KW"/>
</dbReference>
<dbReference type="InterPro" id="IPR055237">
    <property type="entry name" value="Cdc6_lid"/>
</dbReference>
<keyword evidence="8" id="KW-1185">Reference proteome</keyword>
<dbReference type="OrthoDB" id="195574at2157"/>
<dbReference type="InterPro" id="IPR050311">
    <property type="entry name" value="ORC1/CDC6"/>
</dbReference>
<evidence type="ECO:0000259" key="5">
    <source>
        <dbReference type="Pfam" id="PF13401"/>
    </source>
</evidence>
<feature type="domain" description="Cdc6 AAA+ ATPase-type lid" evidence="6">
    <location>
        <begin position="206"/>
        <end position="272"/>
    </location>
</feature>
<dbReference type="GeneID" id="25401638"/>
<dbReference type="KEGG" id="thf:MA03_05365"/>
<gene>
    <name evidence="7" type="ORF">MA03_05365</name>
</gene>
<accession>A0A0F7CL53</accession>
<dbReference type="InterPro" id="IPR049945">
    <property type="entry name" value="AAA_22"/>
</dbReference>
<dbReference type="GO" id="GO:0005524">
    <property type="term" value="F:ATP binding"/>
    <property type="evidence" value="ECO:0007669"/>
    <property type="project" value="UniProtKB-KW"/>
</dbReference>
<evidence type="ECO:0000313" key="7">
    <source>
        <dbReference type="EMBL" id="AKG38811.1"/>
    </source>
</evidence>
<dbReference type="Pfam" id="PF22703">
    <property type="entry name" value="Cdc6_lid"/>
    <property type="match status" value="1"/>
</dbReference>
<keyword evidence="4" id="KW-0067">ATP-binding</keyword>
<dbReference type="PANTHER" id="PTHR10763">
    <property type="entry name" value="CELL DIVISION CONTROL PROTEIN 6-RELATED"/>
    <property type="match status" value="1"/>
</dbReference>
<keyword evidence="3" id="KW-0547">Nucleotide-binding</keyword>
<dbReference type="HOGENOM" id="CLU_025112_3_2_2"/>
<evidence type="ECO:0000256" key="1">
    <source>
        <dbReference type="ARBA" id="ARBA00006184"/>
    </source>
</evidence>
<protein>
    <submittedName>
        <fullName evidence="7">Uncharacterized protein</fullName>
    </submittedName>
</protein>
<dbReference type="InterPro" id="IPR027417">
    <property type="entry name" value="P-loop_NTPase"/>
</dbReference>
<keyword evidence="2" id="KW-0235">DNA replication</keyword>
<evidence type="ECO:0000256" key="4">
    <source>
        <dbReference type="ARBA" id="ARBA00022840"/>
    </source>
</evidence>
<dbReference type="InterPro" id="IPR036388">
    <property type="entry name" value="WH-like_DNA-bd_sf"/>
</dbReference>
<evidence type="ECO:0000256" key="3">
    <source>
        <dbReference type="ARBA" id="ARBA00022741"/>
    </source>
</evidence>
<feature type="domain" description="ORC1/DEAH AAA+ ATPase" evidence="5">
    <location>
        <begin position="46"/>
        <end position="166"/>
    </location>
</feature>
<dbReference type="Pfam" id="PF13401">
    <property type="entry name" value="AAA_22"/>
    <property type="match status" value="1"/>
</dbReference>
<dbReference type="Proteomes" id="UP000067434">
    <property type="component" value="Chromosome"/>
</dbReference>
<reference evidence="7 8" key="1">
    <citation type="journal article" date="2015" name="Stand. Genomic Sci.">
        <title>Complete genome sequence of and proposal of Thermofilum uzonense sp. nov. a novel hyperthermophilic crenarchaeon and emended description of the genus Thermofilum.</title>
        <authorList>
            <person name="Toshchakov S.V."/>
            <person name="Korzhenkov A.A."/>
            <person name="Samarov N.I."/>
            <person name="Mazunin I.O."/>
            <person name="Mozhey O.I."/>
            <person name="Shmyr I.S."/>
            <person name="Derbikova K.S."/>
            <person name="Taranov E.A."/>
            <person name="Dominova I.N."/>
            <person name="Bonch-Osmolovskaya E.A."/>
            <person name="Patrushev M.V."/>
            <person name="Podosokorskaya O.A."/>
            <person name="Kublanov I.V."/>
        </authorList>
    </citation>
    <scope>NUCLEOTIDE SEQUENCE [LARGE SCALE GENOMIC DNA]</scope>
    <source>
        <strain evidence="7 8">1807-2</strain>
    </source>
</reference>
<comment type="similarity">
    <text evidence="1">Belongs to the CDC6/cdc18 family.</text>
</comment>
<sequence>MAILRNPSVLSRQHIPSRLPHRESQLDMLQTLLRDAVEGPPFFKVIQLIGPKGTGKTTSSHLLLKSLREENPLIQHVYVNLRALADISPWVFYSQLLTKMGGKASRSLSAGELFDKFVSSLRKEKGKTFILTIDEADQLSGYRSLRGGQIVYNLTRLSELGVENVSGVIFISRDESWSQRLAPEEQSSLGNMIVNYPAYTRDQLVDIILYRASEAFVIGTFPEAVAEYLAEVTVTLFDSDLRKALDILLIAAQIAETSKDEKLSYNHINRAIEQGLREKYLFSINPETLGTAERVVLSAILLASRQLNQSFITLRDIQRYIELICENYRLRKLTPRETDEALQRLTDEGYIQFKGPLRVYITMLPPPARQEGLPDLVEKLLGVSA</sequence>
<dbReference type="Gene3D" id="3.40.50.300">
    <property type="entry name" value="P-loop containing nucleotide triphosphate hydrolases"/>
    <property type="match status" value="1"/>
</dbReference>
<dbReference type="Gene3D" id="1.10.8.60">
    <property type="match status" value="1"/>
</dbReference>
<dbReference type="EMBL" id="CP009961">
    <property type="protein sequence ID" value="AKG38811.1"/>
    <property type="molecule type" value="Genomic_DNA"/>
</dbReference>
<proteinExistence type="inferred from homology"/>
<dbReference type="PANTHER" id="PTHR10763:SF26">
    <property type="entry name" value="CELL DIVISION CONTROL PROTEIN 6 HOMOLOG"/>
    <property type="match status" value="1"/>
</dbReference>
<dbReference type="STRING" id="1550241.MA03_05365"/>
<dbReference type="PATRIC" id="fig|1550241.5.peg.1128"/>
<dbReference type="SUPFAM" id="SSF52540">
    <property type="entry name" value="P-loop containing nucleoside triphosphate hydrolases"/>
    <property type="match status" value="1"/>
</dbReference>
<evidence type="ECO:0000259" key="6">
    <source>
        <dbReference type="Pfam" id="PF22703"/>
    </source>
</evidence>
<organism evidence="7 8">
    <name type="scientific">Infirmifilum uzonense</name>
    <dbReference type="NCBI Taxonomy" id="1550241"/>
    <lineage>
        <taxon>Archaea</taxon>
        <taxon>Thermoproteota</taxon>
        <taxon>Thermoprotei</taxon>
        <taxon>Thermofilales</taxon>
        <taxon>Thermofilaceae</taxon>
        <taxon>Infirmifilum</taxon>
    </lineage>
</organism>
<dbReference type="Gene3D" id="1.10.10.10">
    <property type="entry name" value="Winged helix-like DNA-binding domain superfamily/Winged helix DNA-binding domain"/>
    <property type="match status" value="1"/>
</dbReference>
<name>A0A0F7CL53_9CREN</name>
<dbReference type="RefSeq" id="WP_052884287.1">
    <property type="nucleotide sequence ID" value="NZ_CP009961.1"/>
</dbReference>